<dbReference type="RefSeq" id="WP_145194920.1">
    <property type="nucleotide sequence ID" value="NZ_CP036434.1"/>
</dbReference>
<name>A0A518EN53_9BACT</name>
<dbReference type="Pfam" id="PF01103">
    <property type="entry name" value="Omp85"/>
    <property type="match status" value="1"/>
</dbReference>
<dbReference type="InterPro" id="IPR039910">
    <property type="entry name" value="D15-like"/>
</dbReference>
<keyword evidence="2" id="KW-1134">Transmembrane beta strand</keyword>
<dbReference type="Gene3D" id="2.40.160.50">
    <property type="entry name" value="membrane protein fhac: a member of the omp85/tpsb transporter family"/>
    <property type="match status" value="1"/>
</dbReference>
<keyword evidence="5" id="KW-0732">Signal</keyword>
<feature type="chain" id="PRO_5021914620" evidence="5">
    <location>
        <begin position="26"/>
        <end position="698"/>
    </location>
</feature>
<evidence type="ECO:0000256" key="3">
    <source>
        <dbReference type="ARBA" id="ARBA00022692"/>
    </source>
</evidence>
<evidence type="ECO:0000256" key="2">
    <source>
        <dbReference type="ARBA" id="ARBA00022452"/>
    </source>
</evidence>
<evidence type="ECO:0000313" key="9">
    <source>
        <dbReference type="Proteomes" id="UP000320390"/>
    </source>
</evidence>
<dbReference type="GO" id="GO:0019867">
    <property type="term" value="C:outer membrane"/>
    <property type="evidence" value="ECO:0007669"/>
    <property type="project" value="InterPro"/>
</dbReference>
<gene>
    <name evidence="8" type="primary">tamA</name>
    <name evidence="8" type="ORF">Poly30_10180</name>
</gene>
<dbReference type="InterPro" id="IPR000184">
    <property type="entry name" value="Bac_surfAg_D15"/>
</dbReference>
<organism evidence="8 9">
    <name type="scientific">Saltatorellus ferox</name>
    <dbReference type="NCBI Taxonomy" id="2528018"/>
    <lineage>
        <taxon>Bacteria</taxon>
        <taxon>Pseudomonadati</taxon>
        <taxon>Planctomycetota</taxon>
        <taxon>Planctomycetia</taxon>
        <taxon>Planctomycetia incertae sedis</taxon>
        <taxon>Saltatorellus</taxon>
    </lineage>
</organism>
<sequence precursor="true">MAPRLYQAAFVAALALGMASCVATAPEEVIAPAELDMGATGVAFEGAPPELRVDLTRNVEGLLSRFVETGKRAFIDDAAYETELFLTQSGYARAQVDYQILGENTALIEIKPGSRSTIGRVLVESNEGCPIPDDSLRLYVNGPRTGLFGSGAMLYVENRIEGAPDQIVEDLVALGYLDAEASLEDPGPRAAGGPVDVIVKVSAGERYFVSDARVRLSRTAEAIGPELERELDKELRKVTVDKDGKPREYEPRMEGKIRTVLADVLGQGGYPDASLSVEPKIDRGAKRVDLDVVAFPGPYVRLAEVRFEGSERTRDSFIASRLLFDSGDPYNSRKVRDTVRGLYRTGLFSLVSPRLEGAGDARSLVVEITEQPSREVFFEPGFGSWELARLTIGARDRNLFGNGIGASAEAAVAQRALRANASLTDPWLFRRDLIGDLRAEFNRREEPSFTRESRGVGAFITKEWTRAASSTIGYKLSRSEAKNVQAVDADVLEAQSVVNVASFILTQRYDIRDALFAPTKGVYAEASLEAAGQSIGSELEFIRPKLTAAWFEPVGADDVIGIGLRTGVIVPIFGEDTIPIQERFFAGGENSVRSFRESQLGPKDESGQPLGGEGFATASVEWRHELGGAFQSAVFVDAGLVELKATDLFRFESVRMGVGAGIRYLLPIGPIRIDAAMNPDRRSGEAEWVVSFGIGMPF</sequence>
<feature type="domain" description="POTRA" evidence="7">
    <location>
        <begin position="301"/>
        <end position="370"/>
    </location>
</feature>
<dbReference type="OrthoDB" id="231360at2"/>
<feature type="signal peptide" evidence="5">
    <location>
        <begin position="1"/>
        <end position="25"/>
    </location>
</feature>
<keyword evidence="3" id="KW-0812">Transmembrane</keyword>
<evidence type="ECO:0000313" key="8">
    <source>
        <dbReference type="EMBL" id="QDV05520.1"/>
    </source>
</evidence>
<reference evidence="8 9" key="1">
    <citation type="submission" date="2019-02" db="EMBL/GenBank/DDBJ databases">
        <title>Deep-cultivation of Planctomycetes and their phenomic and genomic characterization uncovers novel biology.</title>
        <authorList>
            <person name="Wiegand S."/>
            <person name="Jogler M."/>
            <person name="Boedeker C."/>
            <person name="Pinto D."/>
            <person name="Vollmers J."/>
            <person name="Rivas-Marin E."/>
            <person name="Kohn T."/>
            <person name="Peeters S.H."/>
            <person name="Heuer A."/>
            <person name="Rast P."/>
            <person name="Oberbeckmann S."/>
            <person name="Bunk B."/>
            <person name="Jeske O."/>
            <person name="Meyerdierks A."/>
            <person name="Storesund J.E."/>
            <person name="Kallscheuer N."/>
            <person name="Luecker S."/>
            <person name="Lage O.M."/>
            <person name="Pohl T."/>
            <person name="Merkel B.J."/>
            <person name="Hornburger P."/>
            <person name="Mueller R.-W."/>
            <person name="Bruemmer F."/>
            <person name="Labrenz M."/>
            <person name="Spormann A.M."/>
            <person name="Op den Camp H."/>
            <person name="Overmann J."/>
            <person name="Amann R."/>
            <person name="Jetten M.S.M."/>
            <person name="Mascher T."/>
            <person name="Medema M.H."/>
            <person name="Devos D.P."/>
            <person name="Kaster A.-K."/>
            <person name="Ovreas L."/>
            <person name="Rohde M."/>
            <person name="Galperin M.Y."/>
            <person name="Jogler C."/>
        </authorList>
    </citation>
    <scope>NUCLEOTIDE SEQUENCE [LARGE SCALE GENOMIC DNA]</scope>
    <source>
        <strain evidence="8 9">Poly30</strain>
    </source>
</reference>
<protein>
    <submittedName>
        <fullName evidence="8">Translocation and assembly module TamA</fullName>
    </submittedName>
</protein>
<comment type="subcellular location">
    <subcellularLocation>
        <location evidence="1">Membrane</location>
    </subcellularLocation>
</comment>
<keyword evidence="4" id="KW-0472">Membrane</keyword>
<dbReference type="InterPro" id="IPR010827">
    <property type="entry name" value="BamA/TamA_POTRA"/>
</dbReference>
<dbReference type="Pfam" id="PF07244">
    <property type="entry name" value="POTRA"/>
    <property type="match status" value="1"/>
</dbReference>
<evidence type="ECO:0000256" key="4">
    <source>
        <dbReference type="ARBA" id="ARBA00023136"/>
    </source>
</evidence>
<evidence type="ECO:0000256" key="1">
    <source>
        <dbReference type="ARBA" id="ARBA00004370"/>
    </source>
</evidence>
<dbReference type="PROSITE" id="PS51257">
    <property type="entry name" value="PROKAR_LIPOPROTEIN"/>
    <property type="match status" value="1"/>
</dbReference>
<dbReference type="Proteomes" id="UP000320390">
    <property type="component" value="Chromosome"/>
</dbReference>
<dbReference type="PANTHER" id="PTHR12815:SF18">
    <property type="entry name" value="SORTING AND ASSEMBLY MACHINERY COMPONENT 50 HOMOLOG"/>
    <property type="match status" value="1"/>
</dbReference>
<evidence type="ECO:0000259" key="6">
    <source>
        <dbReference type="Pfam" id="PF01103"/>
    </source>
</evidence>
<proteinExistence type="predicted"/>
<dbReference type="Gene3D" id="3.10.20.310">
    <property type="entry name" value="membrane protein fhac"/>
    <property type="match status" value="1"/>
</dbReference>
<evidence type="ECO:0000256" key="5">
    <source>
        <dbReference type="SAM" id="SignalP"/>
    </source>
</evidence>
<feature type="domain" description="Bacterial surface antigen (D15)" evidence="6">
    <location>
        <begin position="398"/>
        <end position="697"/>
    </location>
</feature>
<evidence type="ECO:0000259" key="7">
    <source>
        <dbReference type="Pfam" id="PF07244"/>
    </source>
</evidence>
<dbReference type="EMBL" id="CP036434">
    <property type="protein sequence ID" value="QDV05520.1"/>
    <property type="molecule type" value="Genomic_DNA"/>
</dbReference>
<dbReference type="AlphaFoldDB" id="A0A518EN53"/>
<keyword evidence="9" id="KW-1185">Reference proteome</keyword>
<dbReference type="PANTHER" id="PTHR12815">
    <property type="entry name" value="SORTING AND ASSEMBLY MACHINERY SAMM50 PROTEIN FAMILY MEMBER"/>
    <property type="match status" value="1"/>
</dbReference>
<accession>A0A518EN53</accession>